<dbReference type="RefSeq" id="WP_000713782.1">
    <property type="nucleotide sequence ID" value="NZ_JAIWPA010000015.1"/>
</dbReference>
<keyword evidence="3 6" id="KW-0812">Transmembrane</keyword>
<gene>
    <name evidence="7" type="ORF">WA04_03465</name>
</gene>
<evidence type="ECO:0000256" key="2">
    <source>
        <dbReference type="ARBA" id="ARBA00022475"/>
    </source>
</evidence>
<feature type="transmembrane region" description="Helical" evidence="6">
    <location>
        <begin position="205"/>
        <end position="224"/>
    </location>
</feature>
<dbReference type="GO" id="GO:0005886">
    <property type="term" value="C:plasma membrane"/>
    <property type="evidence" value="ECO:0007669"/>
    <property type="project" value="UniProtKB-ARBA"/>
</dbReference>
<reference evidence="7 8" key="1">
    <citation type="journal article" date="2015" name="PLoS ONE">
        <title>Genomic analysis reveals the molecular basis for capsule loss in the group B streptococcus population.</title>
        <authorList>
            <consortium name="DEVANI Consortium"/>
            <person name="Rosini R."/>
            <person name="Campisi E."/>
            <person name="De Chiara M."/>
            <person name="Tettelin H."/>
            <person name="Rinaudo D."/>
            <person name="Toniolo C."/>
            <person name="Metruccio M."/>
            <person name="Guidotti S."/>
            <person name="Sorensen U.B."/>
            <person name="Kilian M."/>
            <person name="Ramirez M."/>
            <person name="Janulczyk R."/>
            <person name="Donati C."/>
            <person name="Grandi G."/>
            <person name="Margarit I."/>
        </authorList>
    </citation>
    <scope>NUCLEOTIDE SEQUENCE [LARGE SCALE GENOMIC DNA]</scope>
    <source>
        <strain evidence="7 8">DK-B-USS-215</strain>
    </source>
</reference>
<evidence type="ECO:0000313" key="7">
    <source>
        <dbReference type="EMBL" id="KLL41633.1"/>
    </source>
</evidence>
<dbReference type="PANTHER" id="PTHR34857:SF2">
    <property type="entry name" value="SLL0384 PROTEIN"/>
    <property type="match status" value="1"/>
</dbReference>
<dbReference type="InterPro" id="IPR003339">
    <property type="entry name" value="ABC/ECF_trnsptr_transmembrane"/>
</dbReference>
<dbReference type="AlphaFoldDB" id="A0A0H1Z713"/>
<evidence type="ECO:0000256" key="1">
    <source>
        <dbReference type="ARBA" id="ARBA00004141"/>
    </source>
</evidence>
<feature type="transmembrane region" description="Helical" evidence="6">
    <location>
        <begin position="12"/>
        <end position="43"/>
    </location>
</feature>
<accession>A0A0H1Z713</accession>
<dbReference type="EMBL" id="LBKL01000041">
    <property type="protein sequence ID" value="KLL41633.1"/>
    <property type="molecule type" value="Genomic_DNA"/>
</dbReference>
<feature type="transmembrane region" description="Helical" evidence="6">
    <location>
        <begin position="88"/>
        <end position="111"/>
    </location>
</feature>
<keyword evidence="4 6" id="KW-1133">Transmembrane helix</keyword>
<dbReference type="CDD" id="cd16914">
    <property type="entry name" value="EcfT"/>
    <property type="match status" value="1"/>
</dbReference>
<evidence type="ECO:0000256" key="3">
    <source>
        <dbReference type="ARBA" id="ARBA00022692"/>
    </source>
</evidence>
<evidence type="ECO:0000256" key="4">
    <source>
        <dbReference type="ARBA" id="ARBA00022989"/>
    </source>
</evidence>
<organism evidence="7 8">
    <name type="scientific">Streptococcus agalactiae</name>
    <dbReference type="NCBI Taxonomy" id="1311"/>
    <lineage>
        <taxon>Bacteria</taxon>
        <taxon>Bacillati</taxon>
        <taxon>Bacillota</taxon>
        <taxon>Bacilli</taxon>
        <taxon>Lactobacillales</taxon>
        <taxon>Streptococcaceae</taxon>
        <taxon>Streptococcus</taxon>
    </lineage>
</organism>
<dbReference type="Pfam" id="PF02361">
    <property type="entry name" value="CbiQ"/>
    <property type="match status" value="1"/>
</dbReference>
<protein>
    <submittedName>
        <fullName evidence="7">Uncharacterized protein</fullName>
    </submittedName>
</protein>
<dbReference type="PANTHER" id="PTHR34857">
    <property type="entry name" value="SLL0384 PROTEIN"/>
    <property type="match status" value="1"/>
</dbReference>
<proteinExistence type="predicted"/>
<dbReference type="Proteomes" id="UP000035346">
    <property type="component" value="Unassembled WGS sequence"/>
</dbReference>
<comment type="subcellular location">
    <subcellularLocation>
        <location evidence="1">Membrane</location>
        <topology evidence="1">Multi-pass membrane protein</topology>
    </subcellularLocation>
</comment>
<name>A0A0H1Z713_STRAG</name>
<dbReference type="InterPro" id="IPR051611">
    <property type="entry name" value="ECF_transporter_component"/>
</dbReference>
<evidence type="ECO:0000256" key="5">
    <source>
        <dbReference type="ARBA" id="ARBA00023136"/>
    </source>
</evidence>
<feature type="transmembrane region" description="Helical" evidence="6">
    <location>
        <begin position="50"/>
        <end position="68"/>
    </location>
</feature>
<evidence type="ECO:0000256" key="6">
    <source>
        <dbReference type="SAM" id="Phobius"/>
    </source>
</evidence>
<sequence>MKKFKLSTGTKFGLLLFYTSTLTIFFTTKLEILNMVMILLLFFSIRKWKYCVKAIFGFIVLTGIYYFTRNMLGVAQVFHTWALIVRRLLIPFSIGYYVILSTNISSVMASLEKLKIPKTIIIPLIVMFRYMPALNDEYSNIKNAMKIRGIEIGLKSLKTPQLTLEYLLVPLLFSTSNIGEELSQAAFSKGISLDGKKERYFSTQFTKSDVLIFIYLIFFIFLLIRR</sequence>
<evidence type="ECO:0000313" key="8">
    <source>
        <dbReference type="Proteomes" id="UP000035346"/>
    </source>
</evidence>
<keyword evidence="5 6" id="KW-0472">Membrane</keyword>
<comment type="caution">
    <text evidence="7">The sequence shown here is derived from an EMBL/GenBank/DDBJ whole genome shotgun (WGS) entry which is preliminary data.</text>
</comment>
<keyword evidence="2" id="KW-1003">Cell membrane</keyword>